<sequence>MTKLSAIEIYTKHAEQYDTKDFLKHVWRTVDGEDIPAEQLNFITNSIRNALKLSKDDVVLDLFCGNGHLSHFFIDEIKGLHGVDGSDYLIKIANENFRIENKSSYACSDLSLLNLDGILQNSLFSQKDFTKILIFGSIQYLSKSLLADFLTFLYKKFTNAIYIYIAPVPNKRYAADFFKKRNVDVTTVNLDDNNTPIGSWHDPKEFMDIANGAGWKAQEIPFENRHYQSFYRFNVLLSR</sequence>
<accession>A0ABY5Y2A1</accession>
<dbReference type="RefSeq" id="WP_334315920.1">
    <property type="nucleotide sequence ID" value="NZ_CP065938.1"/>
</dbReference>
<reference evidence="1" key="1">
    <citation type="submission" date="2020-12" db="EMBL/GenBank/DDBJ databases">
        <title>Taurinivorans muris gen. nov., sp. nov., fundamental and realized metabolic niche of a ubiquitous sulfidogenic bacterium in the murine intestine.</title>
        <authorList>
            <person name="Ye H."/>
            <person name="Hanson B.T."/>
            <person name="Loy A."/>
        </authorList>
    </citation>
    <scope>NUCLEOTIDE SEQUENCE</scope>
    <source>
        <strain evidence="1">LT0009</strain>
    </source>
</reference>
<protein>
    <submittedName>
        <fullName evidence="1">Class I SAM-dependent methyltransferase</fullName>
    </submittedName>
</protein>
<keyword evidence="1" id="KW-0808">Transferase</keyword>
<proteinExistence type="predicted"/>
<organism evidence="1 2">
    <name type="scientific">Taurinivorans muris</name>
    <dbReference type="NCBI Taxonomy" id="2787751"/>
    <lineage>
        <taxon>Bacteria</taxon>
        <taxon>Pseudomonadati</taxon>
        <taxon>Thermodesulfobacteriota</taxon>
        <taxon>Desulfovibrionia</taxon>
        <taxon>Desulfovibrionales</taxon>
        <taxon>Desulfovibrionaceae</taxon>
        <taxon>Taurinivorans</taxon>
    </lineage>
</organism>
<dbReference type="InterPro" id="IPR029063">
    <property type="entry name" value="SAM-dependent_MTases_sf"/>
</dbReference>
<dbReference type="Gene3D" id="3.40.50.150">
    <property type="entry name" value="Vaccinia Virus protein VP39"/>
    <property type="match status" value="1"/>
</dbReference>
<dbReference type="Proteomes" id="UP001058120">
    <property type="component" value="Chromosome"/>
</dbReference>
<dbReference type="SUPFAM" id="SSF53335">
    <property type="entry name" value="S-adenosyl-L-methionine-dependent methyltransferases"/>
    <property type="match status" value="1"/>
</dbReference>
<evidence type="ECO:0000313" key="2">
    <source>
        <dbReference type="Proteomes" id="UP001058120"/>
    </source>
</evidence>
<keyword evidence="1" id="KW-0489">Methyltransferase</keyword>
<keyword evidence="2" id="KW-1185">Reference proteome</keyword>
<name>A0ABY5Y2A1_9BACT</name>
<dbReference type="GO" id="GO:0008168">
    <property type="term" value="F:methyltransferase activity"/>
    <property type="evidence" value="ECO:0007669"/>
    <property type="project" value="UniProtKB-KW"/>
</dbReference>
<dbReference type="EMBL" id="CP065938">
    <property type="protein sequence ID" value="UWX06317.1"/>
    <property type="molecule type" value="Genomic_DNA"/>
</dbReference>
<evidence type="ECO:0000313" key="1">
    <source>
        <dbReference type="EMBL" id="UWX06317.1"/>
    </source>
</evidence>
<dbReference type="GO" id="GO:0032259">
    <property type="term" value="P:methylation"/>
    <property type="evidence" value="ECO:0007669"/>
    <property type="project" value="UniProtKB-KW"/>
</dbReference>
<gene>
    <name evidence="1" type="ORF">JBF11_03110</name>
</gene>